<dbReference type="GeneID" id="36582432"/>
<dbReference type="Pfam" id="PF05368">
    <property type="entry name" value="NmrA"/>
    <property type="match status" value="1"/>
</dbReference>
<feature type="domain" description="NmrA-like" evidence="3">
    <location>
        <begin position="5"/>
        <end position="246"/>
    </location>
</feature>
<dbReference type="GO" id="GO:0016491">
    <property type="term" value="F:oxidoreductase activity"/>
    <property type="evidence" value="ECO:0007669"/>
    <property type="project" value="UniProtKB-KW"/>
</dbReference>
<dbReference type="EMBL" id="KZ613783">
    <property type="protein sequence ID" value="PMD62982.1"/>
    <property type="molecule type" value="Genomic_DNA"/>
</dbReference>
<gene>
    <name evidence="4" type="ORF">K444DRAFT_524403</name>
</gene>
<keyword evidence="1" id="KW-0521">NADP</keyword>
<dbReference type="Gene3D" id="3.40.50.720">
    <property type="entry name" value="NAD(P)-binding Rossmann-like Domain"/>
    <property type="match status" value="1"/>
</dbReference>
<dbReference type="STRING" id="1095630.A0A2J6TIY6"/>
<dbReference type="InterPro" id="IPR036291">
    <property type="entry name" value="NAD(P)-bd_dom_sf"/>
</dbReference>
<dbReference type="Gene3D" id="3.90.25.10">
    <property type="entry name" value="UDP-galactose 4-epimerase, domain 1"/>
    <property type="match status" value="1"/>
</dbReference>
<dbReference type="SUPFAM" id="SSF51735">
    <property type="entry name" value="NAD(P)-binding Rossmann-fold domains"/>
    <property type="match status" value="1"/>
</dbReference>
<name>A0A2J6TIY6_9HELO</name>
<dbReference type="AlphaFoldDB" id="A0A2J6TIY6"/>
<dbReference type="InterPro" id="IPR051609">
    <property type="entry name" value="NmrA/Isoflavone_reductase-like"/>
</dbReference>
<dbReference type="Proteomes" id="UP000235371">
    <property type="component" value="Unassembled WGS sequence"/>
</dbReference>
<keyword evidence="2" id="KW-0560">Oxidoreductase</keyword>
<reference evidence="4 5" key="1">
    <citation type="submission" date="2016-04" db="EMBL/GenBank/DDBJ databases">
        <title>A degradative enzymes factory behind the ericoid mycorrhizal symbiosis.</title>
        <authorList>
            <consortium name="DOE Joint Genome Institute"/>
            <person name="Martino E."/>
            <person name="Morin E."/>
            <person name="Grelet G."/>
            <person name="Kuo A."/>
            <person name="Kohler A."/>
            <person name="Daghino S."/>
            <person name="Barry K."/>
            <person name="Choi C."/>
            <person name="Cichocki N."/>
            <person name="Clum A."/>
            <person name="Copeland A."/>
            <person name="Hainaut M."/>
            <person name="Haridas S."/>
            <person name="Labutti K."/>
            <person name="Lindquist E."/>
            <person name="Lipzen A."/>
            <person name="Khouja H.-R."/>
            <person name="Murat C."/>
            <person name="Ohm R."/>
            <person name="Olson A."/>
            <person name="Spatafora J."/>
            <person name="Veneault-Fourrey C."/>
            <person name="Henrissat B."/>
            <person name="Grigoriev I."/>
            <person name="Martin F."/>
            <person name="Perotto S."/>
        </authorList>
    </citation>
    <scope>NUCLEOTIDE SEQUENCE [LARGE SCALE GENOMIC DNA]</scope>
    <source>
        <strain evidence="4 5">E</strain>
    </source>
</reference>
<evidence type="ECO:0000313" key="4">
    <source>
        <dbReference type="EMBL" id="PMD62982.1"/>
    </source>
</evidence>
<dbReference type="InParanoid" id="A0A2J6TIY6"/>
<evidence type="ECO:0000256" key="2">
    <source>
        <dbReference type="ARBA" id="ARBA00023002"/>
    </source>
</evidence>
<organism evidence="4 5">
    <name type="scientific">Hyaloscypha bicolor E</name>
    <dbReference type="NCBI Taxonomy" id="1095630"/>
    <lineage>
        <taxon>Eukaryota</taxon>
        <taxon>Fungi</taxon>
        <taxon>Dikarya</taxon>
        <taxon>Ascomycota</taxon>
        <taxon>Pezizomycotina</taxon>
        <taxon>Leotiomycetes</taxon>
        <taxon>Helotiales</taxon>
        <taxon>Hyaloscyphaceae</taxon>
        <taxon>Hyaloscypha</taxon>
        <taxon>Hyaloscypha bicolor</taxon>
    </lineage>
</organism>
<protein>
    <submittedName>
        <fullName evidence="4">Isoflavone reductase family protein</fullName>
    </submittedName>
</protein>
<evidence type="ECO:0000313" key="5">
    <source>
        <dbReference type="Proteomes" id="UP000235371"/>
    </source>
</evidence>
<proteinExistence type="predicted"/>
<dbReference type="RefSeq" id="XP_024739886.1">
    <property type="nucleotide sequence ID" value="XM_024874352.1"/>
</dbReference>
<evidence type="ECO:0000256" key="1">
    <source>
        <dbReference type="ARBA" id="ARBA00022857"/>
    </source>
</evidence>
<dbReference type="InterPro" id="IPR008030">
    <property type="entry name" value="NmrA-like"/>
</dbReference>
<keyword evidence="5" id="KW-1185">Reference proteome</keyword>
<dbReference type="OrthoDB" id="3500514at2759"/>
<dbReference type="PANTHER" id="PTHR47706:SF9">
    <property type="entry name" value="NMRA-LIKE DOMAIN-CONTAINING PROTEIN-RELATED"/>
    <property type="match status" value="1"/>
</dbReference>
<accession>A0A2J6TIY6</accession>
<sequence length="303" mass="33484">MPSDKPTVGVAGANGKLGIHVINALISESFRPNFGSVVALVRESAPQYTRDIWERQGVTVRIYNEKNMTESLAGIDILINALSSKGHLYKDAIAEALPLTKVCLYFPSEFGVDHVVHEFNQVFWDAKKRHYDDVQKIDSIRVSRVYVGLFTEDSIGSWFGFNTKTGVYECVGSPDAKISFTSREDSGTAMAALASLPLSDVPEEVHIAGDTRSFNEIAKIMEDSGAGPITIQQLNLEEFKDKLMKELVASPAPYLRFLVGEGKIDHRKGRLGCDNDLVNKDETNWKWTTLTDLAERTGGKPNA</sequence>
<evidence type="ECO:0000259" key="3">
    <source>
        <dbReference type="Pfam" id="PF05368"/>
    </source>
</evidence>
<dbReference type="PANTHER" id="PTHR47706">
    <property type="entry name" value="NMRA-LIKE FAMILY PROTEIN"/>
    <property type="match status" value="1"/>
</dbReference>